<evidence type="ECO:0000313" key="3">
    <source>
        <dbReference type="Proteomes" id="UP000244915"/>
    </source>
</evidence>
<accession>A0A2U8HLT7</accession>
<dbReference type="InterPro" id="IPR050177">
    <property type="entry name" value="Lipid_A_modif_metabolic_enz"/>
</dbReference>
<dbReference type="PANTHER" id="PTHR43245">
    <property type="entry name" value="BIFUNCTIONAL POLYMYXIN RESISTANCE PROTEIN ARNA"/>
    <property type="match status" value="1"/>
</dbReference>
<feature type="domain" description="NAD-dependent epimerase/dehydratase" evidence="1">
    <location>
        <begin position="3"/>
        <end position="214"/>
    </location>
</feature>
<dbReference type="AlphaFoldDB" id="A0A2U8HLT7"/>
<dbReference type="SUPFAM" id="SSF51735">
    <property type="entry name" value="NAD(P)-binding Rossmann-fold domains"/>
    <property type="match status" value="1"/>
</dbReference>
<dbReference type="KEGG" id="ypac:CEW88_23445"/>
<keyword evidence="2" id="KW-0614">Plasmid</keyword>
<evidence type="ECO:0000259" key="1">
    <source>
        <dbReference type="Pfam" id="PF01370"/>
    </source>
</evidence>
<dbReference type="InterPro" id="IPR001509">
    <property type="entry name" value="Epimerase_deHydtase"/>
</dbReference>
<dbReference type="Proteomes" id="UP000244915">
    <property type="component" value="Plasmid unnamed4"/>
</dbReference>
<name>A0A2U8HLT7_9RHOB</name>
<dbReference type="InterPro" id="IPR036291">
    <property type="entry name" value="NAD(P)-bd_dom_sf"/>
</dbReference>
<gene>
    <name evidence="2" type="ORF">CEW88_23445</name>
</gene>
<dbReference type="EMBL" id="CP022194">
    <property type="protein sequence ID" value="AWI86723.1"/>
    <property type="molecule type" value="Genomic_DNA"/>
</dbReference>
<dbReference type="Pfam" id="PF01370">
    <property type="entry name" value="Epimerase"/>
    <property type="match status" value="1"/>
</dbReference>
<dbReference type="CDD" id="cd08946">
    <property type="entry name" value="SDR_e"/>
    <property type="match status" value="1"/>
</dbReference>
<dbReference type="Gene3D" id="3.40.50.720">
    <property type="entry name" value="NAD(P)-binding Rossmann-like Domain"/>
    <property type="match status" value="1"/>
</dbReference>
<evidence type="ECO:0000313" key="2">
    <source>
        <dbReference type="EMBL" id="AWI86723.1"/>
    </source>
</evidence>
<proteinExistence type="predicted"/>
<sequence length="296" mass="31705">MRILVTGASGLIGSAMVERLAQSHEILTLGRRASADFRADLSDPAAIAALELPAIDALVHCAGVVDEDFRDHPERAMQMAMFGADALVQKAVSAGAARLVYISSAHVYGPMVGHVDETTPYNPVSNYAIAHFATEQVFRRQAKGAVAGAALRPCAVFGDLADPSGFRRWSLIPFSFPRDAAIEHRIVIRSTGEQRRNFVGTADVAACCANWLDSAPEGWSGLNPLGTLTGTVFDFAQICAEVSETLTGTPCEITRVTPEGPTPGEDFDYATVSPLAQGNQDLRPVLERLMRHALDQ</sequence>
<protein>
    <submittedName>
        <fullName evidence="2">NAD-dependent dehydratase</fullName>
    </submittedName>
</protein>
<organism evidence="2 3">
    <name type="scientific">Alloyangia pacifica</name>
    <dbReference type="NCBI Taxonomy" id="311180"/>
    <lineage>
        <taxon>Bacteria</taxon>
        <taxon>Pseudomonadati</taxon>
        <taxon>Pseudomonadota</taxon>
        <taxon>Alphaproteobacteria</taxon>
        <taxon>Rhodobacterales</taxon>
        <taxon>Roseobacteraceae</taxon>
        <taxon>Alloyangia</taxon>
    </lineage>
</organism>
<dbReference type="OrthoDB" id="367683at2"/>
<dbReference type="RefSeq" id="WP_108970819.1">
    <property type="nucleotide sequence ID" value="NZ_CP022194.1"/>
</dbReference>
<geneLocation type="plasmid" evidence="2 3">
    <name>unnamed4</name>
</geneLocation>
<reference evidence="2 3" key="1">
    <citation type="submission" date="2017-06" db="EMBL/GenBank/DDBJ databases">
        <title>Yangia sp. YSBP01 complete genome sequence.</title>
        <authorList>
            <person name="Woo J.-H."/>
            <person name="Kim H.-S."/>
        </authorList>
    </citation>
    <scope>NUCLEOTIDE SEQUENCE [LARGE SCALE GENOMIC DNA]</scope>
    <source>
        <strain evidence="2 3">YSBP01</strain>
        <plasmid evidence="2 3">unnamed4</plasmid>
    </source>
</reference>